<keyword evidence="2 6" id="KW-1133">Transmembrane helix</keyword>
<comment type="similarity">
    <text evidence="4">Belongs to the methyl-accepting chemotaxis (MCP) protein family.</text>
</comment>
<evidence type="ECO:0000256" key="2">
    <source>
        <dbReference type="ARBA" id="ARBA00022989"/>
    </source>
</evidence>
<proteinExistence type="inferred from homology"/>
<feature type="transmembrane region" description="Helical" evidence="6">
    <location>
        <begin position="28"/>
        <end position="48"/>
    </location>
</feature>
<dbReference type="InterPro" id="IPR024478">
    <property type="entry name" value="HlyB_4HB_MCP"/>
</dbReference>
<sequence length="541" mass="56676">MANGVAGGDDATTGRGGWFGNRGVAVKIGFLVAFSVLTAVTVALTAVVQLGNLRGNVSALSDHNIARLTHLSDVQKAFSQMLLNALARNQATDPAVVKQAQAGFQESIGAVNAAFEAYAGVPDPDAQQRRLTEQFRTNWTEFQTVLGQLAAVAPTDPVVQTIGMHANQMTEQAQDIIVELAGYEQNTARQMVEQAHETYSSALRALIAALVAGLLVAALVAYLVIRQIVRPLREMRAVALAMAEGDLTQRAPVRFRDEVGDTAHALNTGTRHIREAIHTLLGSAQRLATSGDHMAANSSEISVGATEASREAAAVSGAAGDVSSNIQTLADGSHQMRTSIEEISRSASEGVAVAAEAVHVATTTTGIVTKLGESSVQIGNVIKTITAIAEQTNLLALNATIEAARAGESGKGFAVVAGEVKDLAQETARATDDIARQVQAIQSDTQSAVAAISQIGAIIERINSYQMTVATAVEEQTATTDEMNRNVMAAAQGSMIIARNISTVATATERTMRGAADNSRAANELAEMSQELRAVVAQFKV</sequence>
<dbReference type="PANTHER" id="PTHR32089">
    <property type="entry name" value="METHYL-ACCEPTING CHEMOTAXIS PROTEIN MCPB"/>
    <property type="match status" value="1"/>
</dbReference>
<accession>A0ABP4PJT8</accession>
<dbReference type="SMART" id="SM00304">
    <property type="entry name" value="HAMP"/>
    <property type="match status" value="1"/>
</dbReference>
<dbReference type="CDD" id="cd06225">
    <property type="entry name" value="HAMP"/>
    <property type="match status" value="1"/>
</dbReference>
<evidence type="ECO:0000256" key="3">
    <source>
        <dbReference type="ARBA" id="ARBA00023224"/>
    </source>
</evidence>
<keyword evidence="6" id="KW-0472">Membrane</keyword>
<keyword evidence="3 5" id="KW-0807">Transducer</keyword>
<dbReference type="PROSITE" id="PS50885">
    <property type="entry name" value="HAMP"/>
    <property type="match status" value="1"/>
</dbReference>
<dbReference type="PANTHER" id="PTHR32089:SF112">
    <property type="entry name" value="LYSOZYME-LIKE PROTEIN-RELATED"/>
    <property type="match status" value="1"/>
</dbReference>
<feature type="transmembrane region" description="Helical" evidence="6">
    <location>
        <begin position="205"/>
        <end position="225"/>
    </location>
</feature>
<dbReference type="Pfam" id="PF00015">
    <property type="entry name" value="MCPsignal"/>
    <property type="match status" value="1"/>
</dbReference>
<evidence type="ECO:0000256" key="5">
    <source>
        <dbReference type="PROSITE-ProRule" id="PRU00284"/>
    </source>
</evidence>
<evidence type="ECO:0000259" key="7">
    <source>
        <dbReference type="PROSITE" id="PS50111"/>
    </source>
</evidence>
<dbReference type="Pfam" id="PF12729">
    <property type="entry name" value="4HB_MCP_1"/>
    <property type="match status" value="1"/>
</dbReference>
<comment type="caution">
    <text evidence="9">The sequence shown here is derived from an EMBL/GenBank/DDBJ whole genome shotgun (WGS) entry which is preliminary data.</text>
</comment>
<evidence type="ECO:0000259" key="8">
    <source>
        <dbReference type="PROSITE" id="PS50885"/>
    </source>
</evidence>
<evidence type="ECO:0000313" key="10">
    <source>
        <dbReference type="Proteomes" id="UP001501470"/>
    </source>
</evidence>
<keyword evidence="1 6" id="KW-0812">Transmembrane</keyword>
<dbReference type="Pfam" id="PF00672">
    <property type="entry name" value="HAMP"/>
    <property type="match status" value="1"/>
</dbReference>
<name>A0ABP4PJT8_9ACTN</name>
<dbReference type="InterPro" id="IPR004089">
    <property type="entry name" value="MCPsignal_dom"/>
</dbReference>
<organism evidence="9 10">
    <name type="scientific">Dactylosporangium maewongense</name>
    <dbReference type="NCBI Taxonomy" id="634393"/>
    <lineage>
        <taxon>Bacteria</taxon>
        <taxon>Bacillati</taxon>
        <taxon>Actinomycetota</taxon>
        <taxon>Actinomycetes</taxon>
        <taxon>Micromonosporales</taxon>
        <taxon>Micromonosporaceae</taxon>
        <taxon>Dactylosporangium</taxon>
    </lineage>
</organism>
<evidence type="ECO:0000256" key="4">
    <source>
        <dbReference type="ARBA" id="ARBA00029447"/>
    </source>
</evidence>
<dbReference type="SUPFAM" id="SSF58104">
    <property type="entry name" value="Methyl-accepting chemotaxis protein (MCP) signaling domain"/>
    <property type="match status" value="1"/>
</dbReference>
<evidence type="ECO:0000256" key="6">
    <source>
        <dbReference type="SAM" id="Phobius"/>
    </source>
</evidence>
<evidence type="ECO:0000313" key="9">
    <source>
        <dbReference type="EMBL" id="GAA1578394.1"/>
    </source>
</evidence>
<evidence type="ECO:0008006" key="11">
    <source>
        <dbReference type="Google" id="ProtNLM"/>
    </source>
</evidence>
<evidence type="ECO:0000256" key="1">
    <source>
        <dbReference type="ARBA" id="ARBA00022692"/>
    </source>
</evidence>
<feature type="domain" description="HAMP" evidence="8">
    <location>
        <begin position="226"/>
        <end position="278"/>
    </location>
</feature>
<dbReference type="Proteomes" id="UP001501470">
    <property type="component" value="Unassembled WGS sequence"/>
</dbReference>
<dbReference type="RefSeq" id="WP_344515999.1">
    <property type="nucleotide sequence ID" value="NZ_BAAAQD010000075.1"/>
</dbReference>
<dbReference type="PROSITE" id="PS50111">
    <property type="entry name" value="CHEMOTAXIS_TRANSDUC_2"/>
    <property type="match status" value="1"/>
</dbReference>
<dbReference type="Gene3D" id="1.10.287.950">
    <property type="entry name" value="Methyl-accepting chemotaxis protein"/>
    <property type="match status" value="1"/>
</dbReference>
<dbReference type="SMART" id="SM00283">
    <property type="entry name" value="MA"/>
    <property type="match status" value="1"/>
</dbReference>
<dbReference type="InterPro" id="IPR003660">
    <property type="entry name" value="HAMP_dom"/>
</dbReference>
<keyword evidence="10" id="KW-1185">Reference proteome</keyword>
<dbReference type="EMBL" id="BAAAQD010000075">
    <property type="protein sequence ID" value="GAA1578394.1"/>
    <property type="molecule type" value="Genomic_DNA"/>
</dbReference>
<gene>
    <name evidence="9" type="ORF">GCM10009827_120110</name>
</gene>
<feature type="domain" description="Methyl-accepting transducer" evidence="7">
    <location>
        <begin position="283"/>
        <end position="526"/>
    </location>
</feature>
<protein>
    <recommendedName>
        <fullName evidence="11">Methyl-accepting chemotaxis protein</fullName>
    </recommendedName>
</protein>
<reference evidence="10" key="1">
    <citation type="journal article" date="2019" name="Int. J. Syst. Evol. Microbiol.">
        <title>The Global Catalogue of Microorganisms (GCM) 10K type strain sequencing project: providing services to taxonomists for standard genome sequencing and annotation.</title>
        <authorList>
            <consortium name="The Broad Institute Genomics Platform"/>
            <consortium name="The Broad Institute Genome Sequencing Center for Infectious Disease"/>
            <person name="Wu L."/>
            <person name="Ma J."/>
        </authorList>
    </citation>
    <scope>NUCLEOTIDE SEQUENCE [LARGE SCALE GENOMIC DNA]</scope>
    <source>
        <strain evidence="10">JCM 15933</strain>
    </source>
</reference>